<proteinExistence type="predicted"/>
<dbReference type="EMBL" id="JBAWKS010000002">
    <property type="protein sequence ID" value="MEI4551617.1"/>
    <property type="molecule type" value="Genomic_DNA"/>
</dbReference>
<evidence type="ECO:0000313" key="2">
    <source>
        <dbReference type="EMBL" id="MEI4551617.1"/>
    </source>
</evidence>
<evidence type="ECO:0000256" key="1">
    <source>
        <dbReference type="SAM" id="SignalP"/>
    </source>
</evidence>
<evidence type="ECO:0000313" key="3">
    <source>
        <dbReference type="Proteomes" id="UP001382455"/>
    </source>
</evidence>
<keyword evidence="3" id="KW-1185">Reference proteome</keyword>
<dbReference type="RefSeq" id="WP_336436573.1">
    <property type="nucleotide sequence ID" value="NZ_JBAWKS010000002.1"/>
</dbReference>
<protein>
    <submittedName>
        <fullName evidence="2">Uncharacterized protein</fullName>
    </submittedName>
</protein>
<gene>
    <name evidence="2" type="ORF">WAE96_18215</name>
</gene>
<feature type="signal peptide" evidence="1">
    <location>
        <begin position="1"/>
        <end position="20"/>
    </location>
</feature>
<keyword evidence="1" id="KW-0732">Signal</keyword>
<dbReference type="Proteomes" id="UP001382455">
    <property type="component" value="Unassembled WGS sequence"/>
</dbReference>
<name>A0ABU8EXB3_9GAMM</name>
<reference evidence="2 3" key="1">
    <citation type="submission" date="2023-12" db="EMBL/GenBank/DDBJ databases">
        <title>Friends and Foes: Symbiotic and Algicidal bacterial influence on Karenia brevis blooms.</title>
        <authorList>
            <person name="Fei C."/>
            <person name="Mohamed A.R."/>
            <person name="Booker A."/>
            <person name="Arshad M."/>
            <person name="Klass S."/>
            <person name="Ahn S."/>
            <person name="Gilbert P.M."/>
            <person name="Heil C.A."/>
            <person name="Martinez J.M."/>
            <person name="Amin S.A."/>
        </authorList>
    </citation>
    <scope>NUCLEOTIDE SEQUENCE [LARGE SCALE GENOMIC DNA]</scope>
    <source>
        <strain evidence="2 3">CE15</strain>
    </source>
</reference>
<feature type="chain" id="PRO_5045412887" evidence="1">
    <location>
        <begin position="21"/>
        <end position="129"/>
    </location>
</feature>
<accession>A0ABU8EXB3</accession>
<comment type="caution">
    <text evidence="2">The sequence shown here is derived from an EMBL/GenBank/DDBJ whole genome shotgun (WGS) entry which is preliminary data.</text>
</comment>
<sequence length="129" mass="14217">MRVKSLVLGALSLLSVSANAANDVYGTVSELITRSGDNGDTSLYFRLNVTSENSSFESCVVDGNTLTWALDLSSPVATFQYDIIKKSFVDQLPVRIIGYDNVCDNGNTDSDKIFELSPWSWHAQIEEKE</sequence>
<organism evidence="2 3">
    <name type="scientific">Pseudoalteromonas spongiae</name>
    <dbReference type="NCBI Taxonomy" id="298657"/>
    <lineage>
        <taxon>Bacteria</taxon>
        <taxon>Pseudomonadati</taxon>
        <taxon>Pseudomonadota</taxon>
        <taxon>Gammaproteobacteria</taxon>
        <taxon>Alteromonadales</taxon>
        <taxon>Pseudoalteromonadaceae</taxon>
        <taxon>Pseudoalteromonas</taxon>
    </lineage>
</organism>